<name>A0ABW6HH70_9ACTN</name>
<organism evidence="2 3">
    <name type="scientific">Streptomyces anandii</name>
    <dbReference type="NCBI Taxonomy" id="285454"/>
    <lineage>
        <taxon>Bacteria</taxon>
        <taxon>Bacillati</taxon>
        <taxon>Actinomycetota</taxon>
        <taxon>Actinomycetes</taxon>
        <taxon>Kitasatosporales</taxon>
        <taxon>Streptomycetaceae</taxon>
        <taxon>Streptomyces</taxon>
    </lineage>
</organism>
<dbReference type="RefSeq" id="WP_381798686.1">
    <property type="nucleotide sequence ID" value="NZ_JBHYTS010000106.1"/>
</dbReference>
<comment type="caution">
    <text evidence="2">The sequence shown here is derived from an EMBL/GenBank/DDBJ whole genome shotgun (WGS) entry which is preliminary data.</text>
</comment>
<reference evidence="2 3" key="1">
    <citation type="submission" date="2024-09" db="EMBL/GenBank/DDBJ databases">
        <title>The Natural Products Discovery Center: Release of the First 8490 Sequenced Strains for Exploring Actinobacteria Biosynthetic Diversity.</title>
        <authorList>
            <person name="Kalkreuter E."/>
            <person name="Kautsar S.A."/>
            <person name="Yang D."/>
            <person name="Bader C.D."/>
            <person name="Teijaro C.N."/>
            <person name="Fluegel L."/>
            <person name="Davis C.M."/>
            <person name="Simpson J.R."/>
            <person name="Lauterbach L."/>
            <person name="Steele A.D."/>
            <person name="Gui C."/>
            <person name="Meng S."/>
            <person name="Li G."/>
            <person name="Viehrig K."/>
            <person name="Ye F."/>
            <person name="Su P."/>
            <person name="Kiefer A.F."/>
            <person name="Nichols A."/>
            <person name="Cepeda A.J."/>
            <person name="Yan W."/>
            <person name="Fan B."/>
            <person name="Jiang Y."/>
            <person name="Adhikari A."/>
            <person name="Zheng C.-J."/>
            <person name="Schuster L."/>
            <person name="Cowan T.M."/>
            <person name="Smanski M.J."/>
            <person name="Chevrette M.G."/>
            <person name="De Carvalho L.P.S."/>
            <person name="Shen B."/>
        </authorList>
    </citation>
    <scope>NUCLEOTIDE SEQUENCE [LARGE SCALE GENOMIC DNA]</scope>
    <source>
        <strain evidence="2 3">NPDC059500</strain>
    </source>
</reference>
<accession>A0ABW6HH70</accession>
<dbReference type="Proteomes" id="UP001599756">
    <property type="component" value="Unassembled WGS sequence"/>
</dbReference>
<feature type="region of interest" description="Disordered" evidence="1">
    <location>
        <begin position="14"/>
        <end position="40"/>
    </location>
</feature>
<protein>
    <submittedName>
        <fullName evidence="2">Uncharacterized protein</fullName>
    </submittedName>
</protein>
<evidence type="ECO:0000313" key="2">
    <source>
        <dbReference type="EMBL" id="MFE1755711.1"/>
    </source>
</evidence>
<evidence type="ECO:0000313" key="3">
    <source>
        <dbReference type="Proteomes" id="UP001599756"/>
    </source>
</evidence>
<dbReference type="EMBL" id="JBHYTS010000106">
    <property type="protein sequence ID" value="MFE1755711.1"/>
    <property type="molecule type" value="Genomic_DNA"/>
</dbReference>
<keyword evidence="3" id="KW-1185">Reference proteome</keyword>
<gene>
    <name evidence="2" type="ORF">ACFW88_35120</name>
</gene>
<evidence type="ECO:0000256" key="1">
    <source>
        <dbReference type="SAM" id="MobiDB-lite"/>
    </source>
</evidence>
<sequence length="40" mass="4320">MALEILRRALPARRARGLPDGRGAVAHRFTGSQEHRAPGA</sequence>
<proteinExistence type="predicted"/>